<keyword evidence="3" id="KW-1185">Reference proteome</keyword>
<dbReference type="AlphaFoldDB" id="A0AAV9VD98"/>
<organism evidence="2 3">
    <name type="scientific">Orbilia brochopaga</name>
    <dbReference type="NCBI Taxonomy" id="3140254"/>
    <lineage>
        <taxon>Eukaryota</taxon>
        <taxon>Fungi</taxon>
        <taxon>Dikarya</taxon>
        <taxon>Ascomycota</taxon>
        <taxon>Pezizomycotina</taxon>
        <taxon>Orbiliomycetes</taxon>
        <taxon>Orbiliales</taxon>
        <taxon>Orbiliaceae</taxon>
        <taxon>Orbilia</taxon>
    </lineage>
</organism>
<evidence type="ECO:0000313" key="2">
    <source>
        <dbReference type="EMBL" id="KAK6359149.1"/>
    </source>
</evidence>
<feature type="region of interest" description="Disordered" evidence="1">
    <location>
        <begin position="35"/>
        <end position="55"/>
    </location>
</feature>
<protein>
    <submittedName>
        <fullName evidence="2">Uncharacterized protein</fullName>
    </submittedName>
</protein>
<comment type="caution">
    <text evidence="2">The sequence shown here is derived from an EMBL/GenBank/DDBJ whole genome shotgun (WGS) entry which is preliminary data.</text>
</comment>
<proteinExistence type="predicted"/>
<dbReference type="EMBL" id="JAVHNQ010000001">
    <property type="protein sequence ID" value="KAK6359149.1"/>
    <property type="molecule type" value="Genomic_DNA"/>
</dbReference>
<gene>
    <name evidence="2" type="ORF">TWF696_000317</name>
</gene>
<evidence type="ECO:0000256" key="1">
    <source>
        <dbReference type="SAM" id="MobiDB-lite"/>
    </source>
</evidence>
<dbReference type="Proteomes" id="UP001375240">
    <property type="component" value="Unassembled WGS sequence"/>
</dbReference>
<sequence length="72" mass="7957">MELRRCWWFGVGVVLRGDLDGEKVSRGARSVVETAVEDEGNLEGEDAVTSGEGEIERCSEENNVGYYSESLE</sequence>
<name>A0AAV9VD98_9PEZI</name>
<evidence type="ECO:0000313" key="3">
    <source>
        <dbReference type="Proteomes" id="UP001375240"/>
    </source>
</evidence>
<reference evidence="2 3" key="1">
    <citation type="submission" date="2019-10" db="EMBL/GenBank/DDBJ databases">
        <authorList>
            <person name="Palmer J.M."/>
        </authorList>
    </citation>
    <scope>NUCLEOTIDE SEQUENCE [LARGE SCALE GENOMIC DNA]</scope>
    <source>
        <strain evidence="2 3">TWF696</strain>
    </source>
</reference>
<feature type="compositionally biased region" description="Acidic residues" evidence="1">
    <location>
        <begin position="35"/>
        <end position="46"/>
    </location>
</feature>
<accession>A0AAV9VD98</accession>